<organism evidence="2 3">
    <name type="scientific">Cyclotella atomus</name>
    <dbReference type="NCBI Taxonomy" id="382360"/>
    <lineage>
        <taxon>Eukaryota</taxon>
        <taxon>Sar</taxon>
        <taxon>Stramenopiles</taxon>
        <taxon>Ochrophyta</taxon>
        <taxon>Bacillariophyta</taxon>
        <taxon>Coscinodiscophyceae</taxon>
        <taxon>Thalassiosirophycidae</taxon>
        <taxon>Stephanodiscales</taxon>
        <taxon>Stephanodiscaceae</taxon>
        <taxon>Cyclotella</taxon>
    </lineage>
</organism>
<dbReference type="EMBL" id="JALLPJ020001330">
    <property type="protein sequence ID" value="KAL3769524.1"/>
    <property type="molecule type" value="Genomic_DNA"/>
</dbReference>
<gene>
    <name evidence="2" type="ORF">ACHAWO_011037</name>
</gene>
<evidence type="ECO:0000313" key="3">
    <source>
        <dbReference type="Proteomes" id="UP001530400"/>
    </source>
</evidence>
<accession>A0ABD3N078</accession>
<reference evidence="2 3" key="1">
    <citation type="submission" date="2024-10" db="EMBL/GenBank/DDBJ databases">
        <title>Updated reference genomes for cyclostephanoid diatoms.</title>
        <authorList>
            <person name="Roberts W.R."/>
            <person name="Alverson A.J."/>
        </authorList>
    </citation>
    <scope>NUCLEOTIDE SEQUENCE [LARGE SCALE GENOMIC DNA]</scope>
    <source>
        <strain evidence="2 3">AJA010-31</strain>
    </source>
</reference>
<feature type="signal peptide" evidence="1">
    <location>
        <begin position="1"/>
        <end position="21"/>
    </location>
</feature>
<feature type="chain" id="PRO_5044852600" description="SET domain-containing protein" evidence="1">
    <location>
        <begin position="22"/>
        <end position="455"/>
    </location>
</feature>
<dbReference type="SUPFAM" id="SSF82199">
    <property type="entry name" value="SET domain"/>
    <property type="match status" value="1"/>
</dbReference>
<name>A0ABD3N078_9STRA</name>
<keyword evidence="1" id="KW-0732">Signal</keyword>
<protein>
    <recommendedName>
        <fullName evidence="4">SET domain-containing protein</fullName>
    </recommendedName>
</protein>
<dbReference type="AlphaFoldDB" id="A0ABD3N078"/>
<dbReference type="PANTHER" id="PTHR13271">
    <property type="entry name" value="UNCHARACTERIZED PUTATIVE METHYLTRANSFERASE"/>
    <property type="match status" value="1"/>
</dbReference>
<evidence type="ECO:0000256" key="1">
    <source>
        <dbReference type="SAM" id="SignalP"/>
    </source>
</evidence>
<dbReference type="Proteomes" id="UP001530400">
    <property type="component" value="Unassembled WGS sequence"/>
</dbReference>
<sequence>MMGAASQIILLLSAIIAPSAPFILPHKLRSIPPSTLLSTAYGHEYVQPLNIEEEAFRDLDSFQNWAYNYGIQQCDSFTLSSNQPEYGQADVFASTSADIPAGTSVLYVPEELILTSSKAMAELRGPEMNAAEKVLSSINADTELRQFYLMIKILVELQKGEESPWYPYLNSLPRYYTNAASMTPFCCLCLPSLMRKLAVRERGNMSRLSVSSIKLIPYLNDDIKYDVELCNWVYQVVYTRSVETDDGDLKLVPMGDYFNHGSDYTEIETSYDELGNFYAYTTYDVPAGSPLRISYGDPTNPSFLFARYGFIEDDTPATFCKIIPPHVNKDMEDLGYSESRMLFYANGEVSQEVWDILLYQYLSGNAISNRRLLMKAHSESDYDTKQMLHDKYYGETSQMLLNHIEEFLAQLDKLSNKAYERMREVDDHPRLPLIMKHNEFVRQSFIAVRQLYFGY</sequence>
<comment type="caution">
    <text evidence="2">The sequence shown here is derived from an EMBL/GenBank/DDBJ whole genome shotgun (WGS) entry which is preliminary data.</text>
</comment>
<keyword evidence="3" id="KW-1185">Reference proteome</keyword>
<proteinExistence type="predicted"/>
<evidence type="ECO:0000313" key="2">
    <source>
        <dbReference type="EMBL" id="KAL3769524.1"/>
    </source>
</evidence>
<evidence type="ECO:0008006" key="4">
    <source>
        <dbReference type="Google" id="ProtNLM"/>
    </source>
</evidence>
<dbReference type="Gene3D" id="3.90.1410.10">
    <property type="entry name" value="set domain protein methyltransferase, domain 1"/>
    <property type="match status" value="1"/>
</dbReference>
<dbReference type="InterPro" id="IPR046341">
    <property type="entry name" value="SET_dom_sf"/>
</dbReference>
<dbReference type="PANTHER" id="PTHR13271:SF154">
    <property type="entry name" value="GRIP DOMAIN-CONTAINING PROTEIN"/>
    <property type="match status" value="1"/>
</dbReference>
<dbReference type="InterPro" id="IPR050600">
    <property type="entry name" value="SETD3_SETD6_MTase"/>
</dbReference>
<dbReference type="CDD" id="cd10527">
    <property type="entry name" value="SET_LSMT"/>
    <property type="match status" value="1"/>
</dbReference>